<reference evidence="11 12" key="1">
    <citation type="submission" date="2024-04" db="EMBL/GenBank/DDBJ databases">
        <title>Phyllosticta paracitricarpa is synonymous to the EU quarantine fungus P. citricarpa based on phylogenomic analyses.</title>
        <authorList>
            <consortium name="Lawrence Berkeley National Laboratory"/>
            <person name="Van Ingen-Buijs V.A."/>
            <person name="Van Westerhoven A.C."/>
            <person name="Haridas S."/>
            <person name="Skiadas P."/>
            <person name="Martin F."/>
            <person name="Groenewald J.Z."/>
            <person name="Crous P.W."/>
            <person name="Seidl M.F."/>
        </authorList>
    </citation>
    <scope>NUCLEOTIDE SEQUENCE [LARGE SCALE GENOMIC DNA]</scope>
    <source>
        <strain evidence="11 12">CBS 123374</strain>
    </source>
</reference>
<evidence type="ECO:0000256" key="7">
    <source>
        <dbReference type="RuleBase" id="RU003346"/>
    </source>
</evidence>
<dbReference type="NCBIfam" id="TIGR00879">
    <property type="entry name" value="SP"/>
    <property type="match status" value="1"/>
</dbReference>
<dbReference type="InterPro" id="IPR005829">
    <property type="entry name" value="Sugar_transporter_CS"/>
</dbReference>
<evidence type="ECO:0000256" key="9">
    <source>
        <dbReference type="SAM" id="Phobius"/>
    </source>
</evidence>
<gene>
    <name evidence="11" type="ORF">HDK90DRAFT_165101</name>
</gene>
<sequence length="565" mass="61984">MAPTQTLQGITAQLRNETSATPNNIYKAIWQNKKLLLISAFASFGGLLYGYQQGVLGQAAVMHSFIEQFPDVANDSTKLGWLTSILQLGGWAGALSSGVFAQVFSRKYTMFWGALWVILGSYLAAGASTPGFLYSGRFFTGIGVGTLSAVGPLYNAELAPPELRGFIISMQHLNTNIGLMCAYWISFGSNNIGGTGEGQSSWAWRTPMFIQGLPAICLALGVWFMPFSPRYLVSKGRDAESRKAISYLRNLPEDHPLVRAEFLEIKADAEFEDRIYEKRFPDMKKDSEWGREIVQYASLFRSRDAFKRVTLAGMVMFFQQWTGIDSILYYASTIFQSLGLTSSSSSLLATGVIGVLNCITTVPAILYIDKLGRKPMMITGSIGMTICQVIVGVIIATCGQDWLAHKAAGWAAVVFVWIYVVNYAASWGPGSWILIAEIFPLSIRAKGSSIGVSSNWMNNFIIALIAPRMLDSIGWGMYIFFACWAALGGAFIYFCMPETKGKTLEEMDQVFGSNTSAEDTDMMIRAQEDVGLFDFVAELNGTATPRKEDVADDKGGPVYSEHVSV</sequence>
<dbReference type="Pfam" id="PF00083">
    <property type="entry name" value="Sugar_tr"/>
    <property type="match status" value="1"/>
</dbReference>
<comment type="subcellular location">
    <subcellularLocation>
        <location evidence="1">Membrane</location>
        <topology evidence="1">Multi-pass membrane protein</topology>
    </subcellularLocation>
</comment>
<feature type="transmembrane region" description="Helical" evidence="9">
    <location>
        <begin position="166"/>
        <end position="186"/>
    </location>
</feature>
<dbReference type="PANTHER" id="PTHR48022">
    <property type="entry name" value="PLASTIDIC GLUCOSE TRANSPORTER 4"/>
    <property type="match status" value="1"/>
</dbReference>
<evidence type="ECO:0000313" key="12">
    <source>
        <dbReference type="Proteomes" id="UP001492380"/>
    </source>
</evidence>
<dbReference type="Gene3D" id="1.20.1250.20">
    <property type="entry name" value="MFS general substrate transporter like domains"/>
    <property type="match status" value="1"/>
</dbReference>
<evidence type="ECO:0000256" key="5">
    <source>
        <dbReference type="ARBA" id="ARBA00022989"/>
    </source>
</evidence>
<evidence type="ECO:0000256" key="4">
    <source>
        <dbReference type="ARBA" id="ARBA00022692"/>
    </source>
</evidence>
<accession>A0ABR1Z114</accession>
<evidence type="ECO:0000256" key="2">
    <source>
        <dbReference type="ARBA" id="ARBA00010992"/>
    </source>
</evidence>
<comment type="similarity">
    <text evidence="2 7">Belongs to the major facilitator superfamily. Sugar transporter (TC 2.A.1.1) family.</text>
</comment>
<feature type="transmembrane region" description="Helical" evidence="9">
    <location>
        <begin position="346"/>
        <end position="368"/>
    </location>
</feature>
<comment type="caution">
    <text evidence="11">The sequence shown here is derived from an EMBL/GenBank/DDBJ whole genome shotgun (WGS) entry which is preliminary data.</text>
</comment>
<evidence type="ECO:0000256" key="1">
    <source>
        <dbReference type="ARBA" id="ARBA00004141"/>
    </source>
</evidence>
<dbReference type="InterPro" id="IPR020846">
    <property type="entry name" value="MFS_dom"/>
</dbReference>
<dbReference type="SUPFAM" id="SSF103473">
    <property type="entry name" value="MFS general substrate transporter"/>
    <property type="match status" value="1"/>
</dbReference>
<dbReference type="PROSITE" id="PS50850">
    <property type="entry name" value="MFS"/>
    <property type="match status" value="1"/>
</dbReference>
<feature type="transmembrane region" description="Helical" evidence="9">
    <location>
        <begin position="309"/>
        <end position="331"/>
    </location>
</feature>
<feature type="transmembrane region" description="Helical" evidence="9">
    <location>
        <begin position="375"/>
        <end position="396"/>
    </location>
</feature>
<evidence type="ECO:0000313" key="11">
    <source>
        <dbReference type="EMBL" id="KAK8244631.1"/>
    </source>
</evidence>
<organism evidence="11 12">
    <name type="scientific">Phyllosticta capitalensis</name>
    <dbReference type="NCBI Taxonomy" id="121624"/>
    <lineage>
        <taxon>Eukaryota</taxon>
        <taxon>Fungi</taxon>
        <taxon>Dikarya</taxon>
        <taxon>Ascomycota</taxon>
        <taxon>Pezizomycotina</taxon>
        <taxon>Dothideomycetes</taxon>
        <taxon>Dothideomycetes incertae sedis</taxon>
        <taxon>Botryosphaeriales</taxon>
        <taxon>Phyllostictaceae</taxon>
        <taxon>Phyllosticta</taxon>
    </lineage>
</organism>
<feature type="transmembrane region" description="Helical" evidence="9">
    <location>
        <begin position="408"/>
        <end position="435"/>
    </location>
</feature>
<dbReference type="PROSITE" id="PS00216">
    <property type="entry name" value="SUGAR_TRANSPORT_1"/>
    <property type="match status" value="1"/>
</dbReference>
<feature type="transmembrane region" description="Helical" evidence="9">
    <location>
        <begin position="447"/>
        <end position="466"/>
    </location>
</feature>
<feature type="transmembrane region" description="Helical" evidence="9">
    <location>
        <begin position="131"/>
        <end position="154"/>
    </location>
</feature>
<dbReference type="PROSITE" id="PS00217">
    <property type="entry name" value="SUGAR_TRANSPORT_2"/>
    <property type="match status" value="1"/>
</dbReference>
<feature type="region of interest" description="Disordered" evidence="8">
    <location>
        <begin position="546"/>
        <end position="565"/>
    </location>
</feature>
<dbReference type="InterPro" id="IPR036259">
    <property type="entry name" value="MFS_trans_sf"/>
</dbReference>
<proteinExistence type="inferred from homology"/>
<keyword evidence="3 7" id="KW-0813">Transport</keyword>
<keyword evidence="5 9" id="KW-1133">Transmembrane helix</keyword>
<keyword evidence="4 9" id="KW-0812">Transmembrane</keyword>
<dbReference type="InterPro" id="IPR005828">
    <property type="entry name" value="MFS_sugar_transport-like"/>
</dbReference>
<keyword evidence="6 9" id="KW-0472">Membrane</keyword>
<dbReference type="PRINTS" id="PR00171">
    <property type="entry name" value="SUGRTRNSPORT"/>
</dbReference>
<feature type="transmembrane region" description="Helical" evidence="9">
    <location>
        <begin position="108"/>
        <end position="125"/>
    </location>
</feature>
<feature type="transmembrane region" description="Helical" evidence="9">
    <location>
        <begin position="472"/>
        <end position="494"/>
    </location>
</feature>
<feature type="transmembrane region" description="Helical" evidence="9">
    <location>
        <begin position="35"/>
        <end position="52"/>
    </location>
</feature>
<evidence type="ECO:0000256" key="6">
    <source>
        <dbReference type="ARBA" id="ARBA00023136"/>
    </source>
</evidence>
<evidence type="ECO:0000256" key="3">
    <source>
        <dbReference type="ARBA" id="ARBA00022448"/>
    </source>
</evidence>
<dbReference type="EMBL" id="JBBWRZ010000002">
    <property type="protein sequence ID" value="KAK8244631.1"/>
    <property type="molecule type" value="Genomic_DNA"/>
</dbReference>
<keyword evidence="12" id="KW-1185">Reference proteome</keyword>
<evidence type="ECO:0000256" key="8">
    <source>
        <dbReference type="SAM" id="MobiDB-lite"/>
    </source>
</evidence>
<evidence type="ECO:0000259" key="10">
    <source>
        <dbReference type="PROSITE" id="PS50850"/>
    </source>
</evidence>
<dbReference type="InterPro" id="IPR050360">
    <property type="entry name" value="MFS_Sugar_Transporters"/>
</dbReference>
<feature type="compositionally biased region" description="Basic and acidic residues" evidence="8">
    <location>
        <begin position="546"/>
        <end position="555"/>
    </location>
</feature>
<feature type="domain" description="Major facilitator superfamily (MFS) profile" evidence="10">
    <location>
        <begin position="38"/>
        <end position="500"/>
    </location>
</feature>
<dbReference type="InterPro" id="IPR003663">
    <property type="entry name" value="Sugar/inositol_transpt"/>
</dbReference>
<dbReference type="Proteomes" id="UP001492380">
    <property type="component" value="Unassembled WGS sequence"/>
</dbReference>
<dbReference type="PANTHER" id="PTHR48022:SF67">
    <property type="entry name" value="QUINATE TRANSPORTER, PUTATIVE (AFU_ORTHOLOGUE AFUA_4G14670)-RELATED"/>
    <property type="match status" value="1"/>
</dbReference>
<name>A0ABR1Z114_9PEZI</name>
<feature type="transmembrane region" description="Helical" evidence="9">
    <location>
        <begin position="206"/>
        <end position="227"/>
    </location>
</feature>
<protein>
    <submittedName>
        <fullName evidence="11">Quinate permease</fullName>
    </submittedName>
</protein>
<feature type="transmembrane region" description="Helical" evidence="9">
    <location>
        <begin position="79"/>
        <end position="101"/>
    </location>
</feature>